<evidence type="ECO:0000313" key="5">
    <source>
        <dbReference type="Proteomes" id="UP000033661"/>
    </source>
</evidence>
<dbReference type="PANTHER" id="PTHR30466">
    <property type="entry name" value="FLAVIN REDUCTASE"/>
    <property type="match status" value="1"/>
</dbReference>
<evidence type="ECO:0000313" key="4">
    <source>
        <dbReference type="EMBL" id="KJV89205.1"/>
    </source>
</evidence>
<comment type="similarity">
    <text evidence="1">Belongs to the non-flavoprotein flavin reductase family.</text>
</comment>
<proteinExistence type="inferred from homology"/>
<dbReference type="InterPro" id="IPR012349">
    <property type="entry name" value="Split_barrel_FMN-bd"/>
</dbReference>
<dbReference type="Proteomes" id="UP000033661">
    <property type="component" value="Unassembled WGS sequence"/>
</dbReference>
<dbReference type="GO" id="GO:0010181">
    <property type="term" value="F:FMN binding"/>
    <property type="evidence" value="ECO:0007669"/>
    <property type="project" value="InterPro"/>
</dbReference>
<dbReference type="SUPFAM" id="SSF50475">
    <property type="entry name" value="FMN-binding split barrel"/>
    <property type="match status" value="1"/>
</dbReference>
<dbReference type="GO" id="GO:0042602">
    <property type="term" value="F:riboflavin reductase (NADPH) activity"/>
    <property type="evidence" value="ECO:0007669"/>
    <property type="project" value="TreeGrafter"/>
</dbReference>
<organism evidence="4 5">
    <name type="scientific">Rickettsia bellii str. RML An4</name>
    <dbReference type="NCBI Taxonomy" id="1359193"/>
    <lineage>
        <taxon>Bacteria</taxon>
        <taxon>Pseudomonadati</taxon>
        <taxon>Pseudomonadota</taxon>
        <taxon>Alphaproteobacteria</taxon>
        <taxon>Rickettsiales</taxon>
        <taxon>Rickettsiaceae</taxon>
        <taxon>Rickettsieae</taxon>
        <taxon>Rickettsia</taxon>
        <taxon>belli group</taxon>
    </lineage>
</organism>
<name>A0A0F3Q9G2_RICBE</name>
<reference evidence="4 5" key="1">
    <citation type="submission" date="2015-02" db="EMBL/GenBank/DDBJ databases">
        <title>Genome Sequencing of Rickettsiales.</title>
        <authorList>
            <person name="Daugherty S.C."/>
            <person name="Su Q."/>
            <person name="Abolude K."/>
            <person name="Beier-Sexton M."/>
            <person name="Carlyon J.A."/>
            <person name="Carter R."/>
            <person name="Day N.P."/>
            <person name="Dumler S.J."/>
            <person name="Dyachenko V."/>
            <person name="Godinez A."/>
            <person name="Kurtti T.J."/>
            <person name="Lichay M."/>
            <person name="Mullins K.E."/>
            <person name="Ott S."/>
            <person name="Pappas-Brown V."/>
            <person name="Paris D.H."/>
            <person name="Patel P."/>
            <person name="Richards A.L."/>
            <person name="Sadzewicz L."/>
            <person name="Sears K."/>
            <person name="Seidman D."/>
            <person name="Sengamalay N."/>
            <person name="Stenos J."/>
            <person name="Tallon L.J."/>
            <person name="Vincent G."/>
            <person name="Fraser C.M."/>
            <person name="Munderloh U."/>
            <person name="Dunning-Hotopp J.C."/>
        </authorList>
    </citation>
    <scope>NUCLEOTIDE SEQUENCE [LARGE SCALE GENOMIC DNA]</scope>
    <source>
        <strain evidence="4 5">RML An4</strain>
    </source>
</reference>
<dbReference type="InterPro" id="IPR050268">
    <property type="entry name" value="NADH-dep_flavin_reductase"/>
</dbReference>
<dbReference type="SMART" id="SM00903">
    <property type="entry name" value="Flavin_Reduct"/>
    <property type="match status" value="1"/>
</dbReference>
<keyword evidence="2" id="KW-0560">Oxidoreductase</keyword>
<dbReference type="PATRIC" id="fig|1359193.3.peg.166"/>
<feature type="domain" description="Flavin reductase like" evidence="3">
    <location>
        <begin position="14"/>
        <end position="158"/>
    </location>
</feature>
<protein>
    <submittedName>
        <fullName evidence="4">Flavin reductase like domain protein</fullName>
    </submittedName>
</protein>
<dbReference type="EMBL" id="LAOI01000001">
    <property type="protein sequence ID" value="KJV89205.1"/>
    <property type="molecule type" value="Genomic_DNA"/>
</dbReference>
<sequence length="160" mass="17573">MAGTVTENQFKDAMSCFPAGVTIITTNLNNKFFGFTASSFTSVSLKPPLILFCLNKNSFSIKGFENSSKFAISILAENQIDISEHFARSHTDKFTSISYELGSATSCPLINGAICHIECLKHATYDGGDHVIFIGKVINTAIKNDSKPLIYHHKSYIKLI</sequence>
<dbReference type="InterPro" id="IPR002563">
    <property type="entry name" value="Flavin_Rdtase-like_dom"/>
</dbReference>
<dbReference type="Gene3D" id="2.30.110.10">
    <property type="entry name" value="Electron Transport, Fmn-binding Protein, Chain A"/>
    <property type="match status" value="1"/>
</dbReference>
<dbReference type="Pfam" id="PF01613">
    <property type="entry name" value="Flavin_Reduct"/>
    <property type="match status" value="1"/>
</dbReference>
<dbReference type="PANTHER" id="PTHR30466:SF11">
    <property type="entry name" value="FLAVIN-DEPENDENT MONOOXYGENASE, REDUCTASE SUBUNIT HSAB"/>
    <property type="match status" value="1"/>
</dbReference>
<dbReference type="RefSeq" id="WP_011477796.1">
    <property type="nucleotide sequence ID" value="NZ_LAOI01000001.1"/>
</dbReference>
<gene>
    <name evidence="4" type="ORF">RBEAN4_0175</name>
</gene>
<accession>A0A0F3Q9G2</accession>
<evidence type="ECO:0000256" key="1">
    <source>
        <dbReference type="ARBA" id="ARBA00008898"/>
    </source>
</evidence>
<evidence type="ECO:0000259" key="3">
    <source>
        <dbReference type="SMART" id="SM00903"/>
    </source>
</evidence>
<dbReference type="AlphaFoldDB" id="A0A0F3Q9G2"/>
<comment type="caution">
    <text evidence="4">The sequence shown here is derived from an EMBL/GenBank/DDBJ whole genome shotgun (WGS) entry which is preliminary data.</text>
</comment>
<keyword evidence="5" id="KW-1185">Reference proteome</keyword>
<evidence type="ECO:0000256" key="2">
    <source>
        <dbReference type="ARBA" id="ARBA00023002"/>
    </source>
</evidence>